<dbReference type="Proteomes" id="UP000007796">
    <property type="component" value="Unassembled WGS sequence"/>
</dbReference>
<dbReference type="EMBL" id="GL629756">
    <property type="protein sequence ID" value="EFX05121.1"/>
    <property type="molecule type" value="Genomic_DNA"/>
</dbReference>
<dbReference type="RefSeq" id="XP_014174603.1">
    <property type="nucleotide sequence ID" value="XM_014319128.1"/>
</dbReference>
<dbReference type="AlphaFoldDB" id="F0XBF7"/>
<gene>
    <name evidence="1" type="ORF">CMQ_5383</name>
</gene>
<sequence>MPEPGLYTLRIIAYDSRVQIDTYPLAPARMLGIECPLLNAKRKLDDVLAPKTLPTGFLQQLGHKPFAAFAPISTISARIQNSSNHTYDDHENAIARQERSYSLTSAFLYNVISGEAEAGNVSPPARCRWRAAVARRQDFDGSVFEYTEWAMRFLSNLFSYEAPVQIEFDDVLSNKTA</sequence>
<organism evidence="2">
    <name type="scientific">Grosmannia clavigera (strain kw1407 / UAMH 11150)</name>
    <name type="common">Blue stain fungus</name>
    <name type="synonym">Graphiocladiella clavigera</name>
    <dbReference type="NCBI Taxonomy" id="655863"/>
    <lineage>
        <taxon>Eukaryota</taxon>
        <taxon>Fungi</taxon>
        <taxon>Dikarya</taxon>
        <taxon>Ascomycota</taxon>
        <taxon>Pezizomycotina</taxon>
        <taxon>Sordariomycetes</taxon>
        <taxon>Sordariomycetidae</taxon>
        <taxon>Ophiostomatales</taxon>
        <taxon>Ophiostomataceae</taxon>
        <taxon>Leptographium</taxon>
    </lineage>
</organism>
<dbReference type="InParanoid" id="F0XBF7"/>
<dbReference type="GeneID" id="25978699"/>
<protein>
    <submittedName>
        <fullName evidence="1">Uncharacterized protein</fullName>
    </submittedName>
</protein>
<dbReference type="HOGENOM" id="CLU_1518023_0_0_1"/>
<name>F0XBF7_GROCL</name>
<proteinExistence type="predicted"/>
<accession>F0XBF7</accession>
<evidence type="ECO:0000313" key="1">
    <source>
        <dbReference type="EMBL" id="EFX05121.1"/>
    </source>
</evidence>
<keyword evidence="2" id="KW-1185">Reference proteome</keyword>
<reference evidence="1 2" key="1">
    <citation type="journal article" date="2011" name="Proc. Natl. Acad. Sci. U.S.A.">
        <title>Genome and transcriptome analyses of the mountain pine beetle-fungal symbiont Grosmannia clavigera, a lodgepole pine pathogen.</title>
        <authorList>
            <person name="DiGuistini S."/>
            <person name="Wang Y."/>
            <person name="Liao N.Y."/>
            <person name="Taylor G."/>
            <person name="Tanguay P."/>
            <person name="Feau N."/>
            <person name="Henrissat B."/>
            <person name="Chan S.K."/>
            <person name="Hesse-Orce U."/>
            <person name="Alamouti S.M."/>
            <person name="Tsui C.K.M."/>
            <person name="Docking R.T."/>
            <person name="Levasseur A."/>
            <person name="Haridas S."/>
            <person name="Robertson G."/>
            <person name="Birol I."/>
            <person name="Holt R.A."/>
            <person name="Marra M.A."/>
            <person name="Hamelin R.C."/>
            <person name="Hirst M."/>
            <person name="Jones S.J.M."/>
            <person name="Bohlmann J."/>
            <person name="Breuil C."/>
        </authorList>
    </citation>
    <scope>NUCLEOTIDE SEQUENCE [LARGE SCALE GENOMIC DNA]</scope>
    <source>
        <strain evidence="2">kw1407 / UAMH 11150</strain>
    </source>
</reference>
<evidence type="ECO:0000313" key="2">
    <source>
        <dbReference type="Proteomes" id="UP000007796"/>
    </source>
</evidence>